<dbReference type="Proteomes" id="UP000233458">
    <property type="component" value="Chromosome"/>
</dbReference>
<keyword evidence="2" id="KW-1185">Reference proteome</keyword>
<reference evidence="1 2" key="1">
    <citation type="submission" date="2017-10" db="EMBL/GenBank/DDBJ databases">
        <title>Biodiversity and function of Thalassospira species in the particle-attached aromatic-hydrocarbon-degrading consortia from the surface seawater of the China South Sea.</title>
        <authorList>
            <person name="Dong C."/>
            <person name="Liu R."/>
            <person name="Shao Z."/>
        </authorList>
    </citation>
    <scope>NUCLEOTIDE SEQUENCE [LARGE SCALE GENOMIC DNA]</scope>
    <source>
        <strain evidence="1 2">CSC3H3</strain>
    </source>
</reference>
<sequence>MRIARLAKTVKKYARRVQKLLDLSAHAVDISATDKLCFHLIEDPCSQTRPFKLIALKVLWPFRHMAVRLCLMRFYYRVF</sequence>
<gene>
    <name evidence="1" type="ORF">CSC3H3_05295</name>
</gene>
<evidence type="ECO:0000313" key="2">
    <source>
        <dbReference type="Proteomes" id="UP000233458"/>
    </source>
</evidence>
<accession>A0ABN5FH85</accession>
<name>A0ABN5FH85_9PROT</name>
<organism evidence="1 2">
    <name type="scientific">Thalassospira marina</name>
    <dbReference type="NCBI Taxonomy" id="2048283"/>
    <lineage>
        <taxon>Bacteria</taxon>
        <taxon>Pseudomonadati</taxon>
        <taxon>Pseudomonadota</taxon>
        <taxon>Alphaproteobacteria</taxon>
        <taxon>Rhodospirillales</taxon>
        <taxon>Thalassospiraceae</taxon>
        <taxon>Thalassospira</taxon>
    </lineage>
</organism>
<protein>
    <submittedName>
        <fullName evidence="1">Uncharacterized protein</fullName>
    </submittedName>
</protein>
<proteinExistence type="predicted"/>
<dbReference type="EMBL" id="CP024199">
    <property type="protein sequence ID" value="AUG52204.1"/>
    <property type="molecule type" value="Genomic_DNA"/>
</dbReference>
<evidence type="ECO:0000313" key="1">
    <source>
        <dbReference type="EMBL" id="AUG52204.1"/>
    </source>
</evidence>